<gene>
    <name evidence="3" type="ORF">H6A19_15165</name>
</gene>
<feature type="transmembrane region" description="Helical" evidence="1">
    <location>
        <begin position="88"/>
        <end position="108"/>
    </location>
</feature>
<feature type="transmembrane region" description="Helical" evidence="1">
    <location>
        <begin position="186"/>
        <end position="203"/>
    </location>
</feature>
<dbReference type="Pfam" id="PF14378">
    <property type="entry name" value="PAP2_3"/>
    <property type="match status" value="1"/>
</dbReference>
<dbReference type="EMBL" id="JACJLL010000141">
    <property type="protein sequence ID" value="MBM6820655.1"/>
    <property type="molecule type" value="Genomic_DNA"/>
</dbReference>
<dbReference type="RefSeq" id="WP_148324707.1">
    <property type="nucleotide sequence ID" value="NZ_JACJLL010000141.1"/>
</dbReference>
<organism evidence="3 4">
    <name type="scientific">Clostridium saudiense</name>
    <dbReference type="NCBI Taxonomy" id="1414720"/>
    <lineage>
        <taxon>Bacteria</taxon>
        <taxon>Bacillati</taxon>
        <taxon>Bacillota</taxon>
        <taxon>Clostridia</taxon>
        <taxon>Eubacteriales</taxon>
        <taxon>Clostridiaceae</taxon>
        <taxon>Clostridium</taxon>
    </lineage>
</organism>
<feature type="transmembrane region" description="Helical" evidence="1">
    <location>
        <begin position="164"/>
        <end position="180"/>
    </location>
</feature>
<keyword evidence="1" id="KW-0812">Transmembrane</keyword>
<name>A0ABS2FJA3_9CLOT</name>
<dbReference type="Proteomes" id="UP000767334">
    <property type="component" value="Unassembled WGS sequence"/>
</dbReference>
<evidence type="ECO:0000313" key="4">
    <source>
        <dbReference type="Proteomes" id="UP000767334"/>
    </source>
</evidence>
<keyword evidence="4" id="KW-1185">Reference proteome</keyword>
<dbReference type="SUPFAM" id="SSF48317">
    <property type="entry name" value="Acid phosphatase/Vanadium-dependent haloperoxidase"/>
    <property type="match status" value="1"/>
</dbReference>
<feature type="transmembrane region" description="Helical" evidence="1">
    <location>
        <begin position="61"/>
        <end position="81"/>
    </location>
</feature>
<feature type="domain" description="Inositolphosphotransferase Aur1/Ipt1" evidence="2">
    <location>
        <begin position="63"/>
        <end position="201"/>
    </location>
</feature>
<accession>A0ABS2FJA3</accession>
<dbReference type="InterPro" id="IPR026841">
    <property type="entry name" value="Aur1/Ipt1"/>
</dbReference>
<proteinExistence type="predicted"/>
<protein>
    <submittedName>
        <fullName evidence="3">Phosphatase PAP2 family protein</fullName>
    </submittedName>
</protein>
<feature type="transmembrane region" description="Helical" evidence="1">
    <location>
        <begin position="21"/>
        <end position="41"/>
    </location>
</feature>
<evidence type="ECO:0000313" key="3">
    <source>
        <dbReference type="EMBL" id="MBM6820655.1"/>
    </source>
</evidence>
<reference evidence="3 4" key="1">
    <citation type="journal article" date="2021" name="Sci. Rep.">
        <title>The distribution of antibiotic resistance genes in chicken gut microbiota commensals.</title>
        <authorList>
            <person name="Juricova H."/>
            <person name="Matiasovicova J."/>
            <person name="Kubasova T."/>
            <person name="Cejkova D."/>
            <person name="Rychlik I."/>
        </authorList>
    </citation>
    <scope>NUCLEOTIDE SEQUENCE [LARGE SCALE GENOMIC DNA]</scope>
    <source>
        <strain evidence="3 4">An435</strain>
    </source>
</reference>
<comment type="caution">
    <text evidence="3">The sequence shown here is derived from an EMBL/GenBank/DDBJ whole genome shotgun (WGS) entry which is preliminary data.</text>
</comment>
<evidence type="ECO:0000259" key="2">
    <source>
        <dbReference type="Pfam" id="PF14378"/>
    </source>
</evidence>
<keyword evidence="1" id="KW-0472">Membrane</keyword>
<sequence length="252" mass="29740">MEIKRDSIKINNDIEIKILDLIWFIMIPIINVNYILASILAKRGHDLTIELDNIIPFNSIFIIPYVYWYLYIVIGFIFILVNSRKDYIRVFISFFIGMSVCYIVYYLYPTEISRPTIINSNILNYLVNIIYSLDRPVNCFPSLHVLTTYFIMRYTKYKNSKKKFYYTEIVGVLIIISTLFIKQHFIADVISAIVLAEVIILLVRKIDDSKIEKLLNLPYKVKRSLINKMNKKSNIKNKDIIEGEIQLARNKK</sequence>
<keyword evidence="1" id="KW-1133">Transmembrane helix</keyword>
<evidence type="ECO:0000256" key="1">
    <source>
        <dbReference type="SAM" id="Phobius"/>
    </source>
</evidence>
<dbReference type="InterPro" id="IPR036938">
    <property type="entry name" value="PAP2/HPO_sf"/>
</dbReference>
<feature type="transmembrane region" description="Helical" evidence="1">
    <location>
        <begin position="128"/>
        <end position="152"/>
    </location>
</feature>